<evidence type="ECO:0000256" key="4">
    <source>
        <dbReference type="ARBA" id="ARBA00023163"/>
    </source>
</evidence>
<gene>
    <name evidence="6" type="ORF">SAMN05428953_11917</name>
</gene>
<keyword evidence="2" id="KW-0238">DNA-binding</keyword>
<evidence type="ECO:0000256" key="2">
    <source>
        <dbReference type="ARBA" id="ARBA00023125"/>
    </source>
</evidence>
<keyword evidence="4" id="KW-0804">Transcription</keyword>
<dbReference type="EMBL" id="FNEE01000019">
    <property type="protein sequence ID" value="SDK69463.1"/>
    <property type="molecule type" value="Genomic_DNA"/>
</dbReference>
<evidence type="ECO:0000313" key="7">
    <source>
        <dbReference type="Proteomes" id="UP000198894"/>
    </source>
</evidence>
<dbReference type="InterPro" id="IPR003313">
    <property type="entry name" value="AraC-bd"/>
</dbReference>
<accession>A0A1G9E035</accession>
<keyword evidence="7" id="KW-1185">Reference proteome</keyword>
<dbReference type="SMART" id="SM00342">
    <property type="entry name" value="HTH_ARAC"/>
    <property type="match status" value="1"/>
</dbReference>
<dbReference type="InterPro" id="IPR018062">
    <property type="entry name" value="HTH_AraC-typ_CS"/>
</dbReference>
<dbReference type="GO" id="GO:0043565">
    <property type="term" value="F:sequence-specific DNA binding"/>
    <property type="evidence" value="ECO:0007669"/>
    <property type="project" value="InterPro"/>
</dbReference>
<sequence>MDATETRKYWRHPSFPELCLFKARFTQHRYDLHTHPTYVIALITAGCERIRIGRHKIVAPAGTIAVVNPEEWHDGEQGADEGWAYRTFYPPVPLMAGLAHELGRADAPVFSHRNIEDSDLAAALMAAHQSSTSPDATQAETSLLVALRHLIVRHGDCSGRVEEIEGSGSRRRFSLYEELVESDLGSQLDLQRLADAASVTRFQVIRDFKKAIGLTPAAYIRDRRLRRASSLIEQGLGLAEAAIASGFADQSHLSRAFRTMHGMTPGMFRRGKAPEPKRVHIEMK</sequence>
<dbReference type="InterPro" id="IPR050204">
    <property type="entry name" value="AraC_XylS_family_regulators"/>
</dbReference>
<dbReference type="InterPro" id="IPR009057">
    <property type="entry name" value="Homeodomain-like_sf"/>
</dbReference>
<reference evidence="7" key="1">
    <citation type="submission" date="2016-10" db="EMBL/GenBank/DDBJ databases">
        <authorList>
            <person name="Varghese N."/>
            <person name="Submissions S."/>
        </authorList>
    </citation>
    <scope>NUCLEOTIDE SEQUENCE [LARGE SCALE GENOMIC DNA]</scope>
    <source>
        <strain evidence="7">CGMCC 1.11022</strain>
    </source>
</reference>
<feature type="domain" description="HTH araC/xylS-type" evidence="5">
    <location>
        <begin position="174"/>
        <end position="271"/>
    </location>
</feature>
<dbReference type="InterPro" id="IPR014710">
    <property type="entry name" value="RmlC-like_jellyroll"/>
</dbReference>
<evidence type="ECO:0000259" key="5">
    <source>
        <dbReference type="PROSITE" id="PS01124"/>
    </source>
</evidence>
<dbReference type="Proteomes" id="UP000198894">
    <property type="component" value="Unassembled WGS sequence"/>
</dbReference>
<evidence type="ECO:0000313" key="6">
    <source>
        <dbReference type="EMBL" id="SDK69463.1"/>
    </source>
</evidence>
<dbReference type="AlphaFoldDB" id="A0A1G9E035"/>
<dbReference type="PANTHER" id="PTHR46796">
    <property type="entry name" value="HTH-TYPE TRANSCRIPTIONAL ACTIVATOR RHAS-RELATED"/>
    <property type="match status" value="1"/>
</dbReference>
<dbReference type="Gene3D" id="1.10.10.60">
    <property type="entry name" value="Homeodomain-like"/>
    <property type="match status" value="1"/>
</dbReference>
<evidence type="ECO:0000256" key="1">
    <source>
        <dbReference type="ARBA" id="ARBA00023015"/>
    </source>
</evidence>
<evidence type="ECO:0000256" key="3">
    <source>
        <dbReference type="ARBA" id="ARBA00023159"/>
    </source>
</evidence>
<dbReference type="Pfam" id="PF02311">
    <property type="entry name" value="AraC_binding"/>
    <property type="match status" value="1"/>
</dbReference>
<organism evidence="6 7">
    <name type="scientific">Mesorhizobium muleiense</name>
    <dbReference type="NCBI Taxonomy" id="1004279"/>
    <lineage>
        <taxon>Bacteria</taxon>
        <taxon>Pseudomonadati</taxon>
        <taxon>Pseudomonadota</taxon>
        <taxon>Alphaproteobacteria</taxon>
        <taxon>Hyphomicrobiales</taxon>
        <taxon>Phyllobacteriaceae</taxon>
        <taxon>Mesorhizobium</taxon>
    </lineage>
</organism>
<dbReference type="InterPro" id="IPR037923">
    <property type="entry name" value="HTH-like"/>
</dbReference>
<name>A0A1G9E035_9HYPH</name>
<dbReference type="PROSITE" id="PS01124">
    <property type="entry name" value="HTH_ARAC_FAMILY_2"/>
    <property type="match status" value="1"/>
</dbReference>
<protein>
    <submittedName>
        <fullName evidence="6">Helix-turn-helix domain-containing protein</fullName>
    </submittedName>
</protein>
<dbReference type="InterPro" id="IPR018060">
    <property type="entry name" value="HTH_AraC"/>
</dbReference>
<dbReference type="SUPFAM" id="SSF46689">
    <property type="entry name" value="Homeodomain-like"/>
    <property type="match status" value="2"/>
</dbReference>
<keyword evidence="1" id="KW-0805">Transcription regulation</keyword>
<dbReference type="GO" id="GO:0003700">
    <property type="term" value="F:DNA-binding transcription factor activity"/>
    <property type="evidence" value="ECO:0007669"/>
    <property type="project" value="InterPro"/>
</dbReference>
<dbReference type="SUPFAM" id="SSF51215">
    <property type="entry name" value="Regulatory protein AraC"/>
    <property type="match status" value="1"/>
</dbReference>
<dbReference type="PANTHER" id="PTHR46796:SF2">
    <property type="entry name" value="TRANSCRIPTIONAL REGULATORY PROTEIN"/>
    <property type="match status" value="1"/>
</dbReference>
<dbReference type="Gene3D" id="2.60.120.10">
    <property type="entry name" value="Jelly Rolls"/>
    <property type="match status" value="1"/>
</dbReference>
<dbReference type="PROSITE" id="PS00041">
    <property type="entry name" value="HTH_ARAC_FAMILY_1"/>
    <property type="match status" value="1"/>
</dbReference>
<dbReference type="RefSeq" id="WP_091598054.1">
    <property type="nucleotide sequence ID" value="NZ_FNEE01000019.1"/>
</dbReference>
<proteinExistence type="predicted"/>
<dbReference type="Pfam" id="PF12833">
    <property type="entry name" value="HTH_18"/>
    <property type="match status" value="1"/>
</dbReference>
<keyword evidence="3" id="KW-0010">Activator</keyword>